<evidence type="ECO:0000313" key="5">
    <source>
        <dbReference type="Proteomes" id="UP000596938"/>
    </source>
</evidence>
<evidence type="ECO:0000259" key="3">
    <source>
        <dbReference type="Pfam" id="PF13439"/>
    </source>
</evidence>
<keyword evidence="1" id="KW-0328">Glycosyltransferase</keyword>
<feature type="domain" description="Glycosyltransferase subfamily 4-like N-terminal" evidence="3">
    <location>
        <begin position="24"/>
        <end position="184"/>
    </location>
</feature>
<comment type="caution">
    <text evidence="4">The sequence shown here is derived from an EMBL/GenBank/DDBJ whole genome shotgun (WGS) entry which is preliminary data.</text>
</comment>
<keyword evidence="5" id="KW-1185">Reference proteome</keyword>
<dbReference type="PANTHER" id="PTHR12526:SF630">
    <property type="entry name" value="GLYCOSYLTRANSFERASE"/>
    <property type="match status" value="1"/>
</dbReference>
<sequence length="372" mass="39586">MTTTAAPKIGHMLTPAIVSHSTVPGGAEAYLTRLYRTFAQDGHSPIMVGGIPTWDDAGLDRIPLTLSPKWGGKTMATGLLKLSGERRKLKEAIEDLSPDYFHVQYKREQIGFTDLLARRAPVVWTEHGRFLRGPKGALLAAGYREAAKRVAVIICVSADVADDVRRVVGPGPRIEVIENAVDTSALQPASDVEKVAARESLGIPDGLPVLLWIGRLAESKRPRFAVQLAAAWPGVTLIAGDGPLHSAVVQDASSVTGVRVLGHVSDTGRLYRASDVMAFTSTGASEGYPTTTMVESAAHGVPIVTDGQSGALSAVSASGGFVLPSDATAKDWAEALLESISPERSAAVRRWAVEHDVRAWAQKHEDIVRSVL</sequence>
<accession>A0ABQ1Y2L4</accession>
<dbReference type="Pfam" id="PF13692">
    <property type="entry name" value="Glyco_trans_1_4"/>
    <property type="match status" value="1"/>
</dbReference>
<dbReference type="SUPFAM" id="SSF53756">
    <property type="entry name" value="UDP-Glycosyltransferase/glycogen phosphorylase"/>
    <property type="match status" value="1"/>
</dbReference>
<dbReference type="InterPro" id="IPR028098">
    <property type="entry name" value="Glyco_trans_4-like_N"/>
</dbReference>
<keyword evidence="2" id="KW-0808">Transferase</keyword>
<name>A0ABQ1Y2L4_9MICC</name>
<dbReference type="CDD" id="cd03801">
    <property type="entry name" value="GT4_PimA-like"/>
    <property type="match status" value="1"/>
</dbReference>
<proteinExistence type="predicted"/>
<evidence type="ECO:0000256" key="1">
    <source>
        <dbReference type="ARBA" id="ARBA00022676"/>
    </source>
</evidence>
<protein>
    <recommendedName>
        <fullName evidence="3">Glycosyltransferase subfamily 4-like N-terminal domain-containing protein</fullName>
    </recommendedName>
</protein>
<evidence type="ECO:0000256" key="2">
    <source>
        <dbReference type="ARBA" id="ARBA00022679"/>
    </source>
</evidence>
<organism evidence="4 5">
    <name type="scientific">Pseudarthrobacter polychromogenes</name>
    <dbReference type="NCBI Taxonomy" id="1676"/>
    <lineage>
        <taxon>Bacteria</taxon>
        <taxon>Bacillati</taxon>
        <taxon>Actinomycetota</taxon>
        <taxon>Actinomycetes</taxon>
        <taxon>Micrococcales</taxon>
        <taxon>Micrococcaceae</taxon>
        <taxon>Pseudarthrobacter</taxon>
    </lineage>
</organism>
<dbReference type="EMBL" id="BMKU01000019">
    <property type="protein sequence ID" value="GGH10552.1"/>
    <property type="molecule type" value="Genomic_DNA"/>
</dbReference>
<evidence type="ECO:0000313" key="4">
    <source>
        <dbReference type="EMBL" id="GGH10552.1"/>
    </source>
</evidence>
<dbReference type="PANTHER" id="PTHR12526">
    <property type="entry name" value="GLYCOSYLTRANSFERASE"/>
    <property type="match status" value="1"/>
</dbReference>
<gene>
    <name evidence="4" type="ORF">GCM10011577_39410</name>
</gene>
<dbReference type="Pfam" id="PF13439">
    <property type="entry name" value="Glyco_transf_4"/>
    <property type="match status" value="1"/>
</dbReference>
<dbReference type="Gene3D" id="3.40.50.2000">
    <property type="entry name" value="Glycogen Phosphorylase B"/>
    <property type="match status" value="2"/>
</dbReference>
<dbReference type="Proteomes" id="UP000596938">
    <property type="component" value="Unassembled WGS sequence"/>
</dbReference>
<reference evidence="5" key="1">
    <citation type="journal article" date="2019" name="Int. J. Syst. Evol. Microbiol.">
        <title>The Global Catalogue of Microorganisms (GCM) 10K type strain sequencing project: providing services to taxonomists for standard genome sequencing and annotation.</title>
        <authorList>
            <consortium name="The Broad Institute Genomics Platform"/>
            <consortium name="The Broad Institute Genome Sequencing Center for Infectious Disease"/>
            <person name="Wu L."/>
            <person name="Ma J."/>
        </authorList>
    </citation>
    <scope>NUCLEOTIDE SEQUENCE [LARGE SCALE GENOMIC DNA]</scope>
    <source>
        <strain evidence="5">CGMCC 1.1927</strain>
    </source>
</reference>